<name>A0A1H8ZDE6_9ACTN</name>
<proteinExistence type="predicted"/>
<dbReference type="SUPFAM" id="SSF53335">
    <property type="entry name" value="S-adenosyl-L-methionine-dependent methyltransferases"/>
    <property type="match status" value="1"/>
</dbReference>
<evidence type="ECO:0000259" key="1">
    <source>
        <dbReference type="Pfam" id="PF13649"/>
    </source>
</evidence>
<dbReference type="CDD" id="cd02440">
    <property type="entry name" value="AdoMet_MTases"/>
    <property type="match status" value="1"/>
</dbReference>
<protein>
    <submittedName>
        <fullName evidence="2">Methyltransferase domain-containing protein</fullName>
    </submittedName>
</protein>
<reference evidence="3" key="1">
    <citation type="submission" date="2016-10" db="EMBL/GenBank/DDBJ databases">
        <authorList>
            <person name="Varghese N."/>
            <person name="Submissions S."/>
        </authorList>
    </citation>
    <scope>NUCLEOTIDE SEQUENCE [LARGE SCALE GENOMIC DNA]</scope>
    <source>
        <strain evidence="3">CGMCC 4.6856</strain>
    </source>
</reference>
<keyword evidence="2" id="KW-0489">Methyltransferase</keyword>
<dbReference type="Proteomes" id="UP000198504">
    <property type="component" value="Unassembled WGS sequence"/>
</dbReference>
<accession>A0A1H8ZDE6</accession>
<dbReference type="GO" id="GO:0032259">
    <property type="term" value="P:methylation"/>
    <property type="evidence" value="ECO:0007669"/>
    <property type="project" value="UniProtKB-KW"/>
</dbReference>
<dbReference type="EMBL" id="FOFA01000001">
    <property type="protein sequence ID" value="SEP62403.1"/>
    <property type="molecule type" value="Genomic_DNA"/>
</dbReference>
<keyword evidence="3" id="KW-1185">Reference proteome</keyword>
<evidence type="ECO:0000313" key="2">
    <source>
        <dbReference type="EMBL" id="SEP62403.1"/>
    </source>
</evidence>
<dbReference type="RefSeq" id="WP_170853933.1">
    <property type="nucleotide sequence ID" value="NZ_FOFA01000001.1"/>
</dbReference>
<dbReference type="InterPro" id="IPR029063">
    <property type="entry name" value="SAM-dependent_MTases_sf"/>
</dbReference>
<dbReference type="GO" id="GO:0008168">
    <property type="term" value="F:methyltransferase activity"/>
    <property type="evidence" value="ECO:0007669"/>
    <property type="project" value="UniProtKB-KW"/>
</dbReference>
<keyword evidence="2" id="KW-0808">Transferase</keyword>
<dbReference type="PANTHER" id="PTHR43591:SF24">
    <property type="entry name" value="2-METHOXY-6-POLYPRENYL-1,4-BENZOQUINOL METHYLASE, MITOCHONDRIAL"/>
    <property type="match status" value="1"/>
</dbReference>
<feature type="domain" description="Methyltransferase" evidence="1">
    <location>
        <begin position="47"/>
        <end position="135"/>
    </location>
</feature>
<dbReference type="STRING" id="1036181.SAMN05421756_101200"/>
<dbReference type="PANTHER" id="PTHR43591">
    <property type="entry name" value="METHYLTRANSFERASE"/>
    <property type="match status" value="1"/>
</dbReference>
<dbReference type="InterPro" id="IPR041698">
    <property type="entry name" value="Methyltransf_25"/>
</dbReference>
<dbReference type="Gene3D" id="3.40.50.150">
    <property type="entry name" value="Vaccinia Virus protein VP39"/>
    <property type="match status" value="1"/>
</dbReference>
<gene>
    <name evidence="2" type="ORF">SAMN05421756_101200</name>
</gene>
<dbReference type="AlphaFoldDB" id="A0A1H8ZDE6"/>
<organism evidence="2 3">
    <name type="scientific">Microlunatus flavus</name>
    <dbReference type="NCBI Taxonomy" id="1036181"/>
    <lineage>
        <taxon>Bacteria</taxon>
        <taxon>Bacillati</taxon>
        <taxon>Actinomycetota</taxon>
        <taxon>Actinomycetes</taxon>
        <taxon>Propionibacteriales</taxon>
        <taxon>Propionibacteriaceae</taxon>
        <taxon>Microlunatus</taxon>
    </lineage>
</organism>
<evidence type="ECO:0000313" key="3">
    <source>
        <dbReference type="Proteomes" id="UP000198504"/>
    </source>
</evidence>
<dbReference type="Pfam" id="PF13649">
    <property type="entry name" value="Methyltransf_25"/>
    <property type="match status" value="1"/>
</dbReference>
<sequence>MAHEAVGAAYDTWADAYAERFGDVDRAAPPDRALVERWCDAAEGPLLDAGCGPGHWTALLAARGRSAVGLDLSARFLAHARATWPGVAFVRASADAVPLRDGCVGGVLAWYSLIHQPPQALPATFAELRRVLRPDSTLLLGFVDGEPGAAFAHTVVTAYAWSADALADLLAAAGLEVVEEHHRRDEGVRPHGALLARATEEPLRDVRS</sequence>